<reference evidence="1" key="1">
    <citation type="submission" date="2018-02" db="EMBL/GenBank/DDBJ databases">
        <title>Rhizophora mucronata_Transcriptome.</title>
        <authorList>
            <person name="Meera S.P."/>
            <person name="Sreeshan A."/>
            <person name="Augustine A."/>
        </authorList>
    </citation>
    <scope>NUCLEOTIDE SEQUENCE</scope>
    <source>
        <tissue evidence="1">Leaf</tissue>
    </source>
</reference>
<protein>
    <submittedName>
        <fullName evidence="1">Uncharacterized protein</fullName>
    </submittedName>
</protein>
<name>A0A2P2R3S5_RHIMU</name>
<accession>A0A2P2R3S5</accession>
<dbReference type="EMBL" id="GGEC01093290">
    <property type="protein sequence ID" value="MBX73774.1"/>
    <property type="molecule type" value="Transcribed_RNA"/>
</dbReference>
<dbReference type="AlphaFoldDB" id="A0A2P2R3S5"/>
<sequence length="44" mass="5366">MYIVGLLLSWEPVISYSQKIQFISIWWSHMLLWQYSRFIGFNSP</sequence>
<evidence type="ECO:0000313" key="1">
    <source>
        <dbReference type="EMBL" id="MBX73774.1"/>
    </source>
</evidence>
<organism evidence="1">
    <name type="scientific">Rhizophora mucronata</name>
    <name type="common">Asiatic mangrove</name>
    <dbReference type="NCBI Taxonomy" id="61149"/>
    <lineage>
        <taxon>Eukaryota</taxon>
        <taxon>Viridiplantae</taxon>
        <taxon>Streptophyta</taxon>
        <taxon>Embryophyta</taxon>
        <taxon>Tracheophyta</taxon>
        <taxon>Spermatophyta</taxon>
        <taxon>Magnoliopsida</taxon>
        <taxon>eudicotyledons</taxon>
        <taxon>Gunneridae</taxon>
        <taxon>Pentapetalae</taxon>
        <taxon>rosids</taxon>
        <taxon>fabids</taxon>
        <taxon>Malpighiales</taxon>
        <taxon>Rhizophoraceae</taxon>
        <taxon>Rhizophora</taxon>
    </lineage>
</organism>
<proteinExistence type="predicted"/>